<dbReference type="SUPFAM" id="SSF69572">
    <property type="entry name" value="Activating enzymes of the ubiquitin-like proteins"/>
    <property type="match status" value="1"/>
</dbReference>
<keyword evidence="1" id="KW-0808">Transferase</keyword>
<dbReference type="FunFam" id="3.40.50.720:FF:000033">
    <property type="entry name" value="Adenylyltransferase and sulfurtransferase MOCS3"/>
    <property type="match status" value="1"/>
</dbReference>
<dbReference type="Gene3D" id="3.40.50.720">
    <property type="entry name" value="NAD(P)-binding Rossmann-like Domain"/>
    <property type="match status" value="1"/>
</dbReference>
<dbReference type="GO" id="GO:0005737">
    <property type="term" value="C:cytoplasm"/>
    <property type="evidence" value="ECO:0007669"/>
    <property type="project" value="TreeGrafter"/>
</dbReference>
<dbReference type="OrthoDB" id="10261062at2759"/>
<dbReference type="CDD" id="cd00757">
    <property type="entry name" value="ThiF_MoeB_HesA_family"/>
    <property type="match status" value="1"/>
</dbReference>
<reference evidence="6" key="1">
    <citation type="submission" date="2020-10" db="EMBL/GenBank/DDBJ databases">
        <title>Unveiling of a novel bifunctional photoreceptor, Dualchrome1, isolated from a cosmopolitan green alga.</title>
        <authorList>
            <person name="Suzuki S."/>
            <person name="Kawachi M."/>
        </authorList>
    </citation>
    <scope>NUCLEOTIDE SEQUENCE</scope>
    <source>
        <strain evidence="6">NIES 2893</strain>
    </source>
</reference>
<dbReference type="Pfam" id="PF00581">
    <property type="entry name" value="Rhodanese"/>
    <property type="match status" value="1"/>
</dbReference>
<dbReference type="Proteomes" id="UP000660262">
    <property type="component" value="Unassembled WGS sequence"/>
</dbReference>
<dbReference type="InterPro" id="IPR045886">
    <property type="entry name" value="ThiF/MoeB/HesA"/>
</dbReference>
<dbReference type="Gene3D" id="3.40.250.10">
    <property type="entry name" value="Rhodanese-like domain"/>
    <property type="match status" value="1"/>
</dbReference>
<protein>
    <recommendedName>
        <fullName evidence="5">Rhodanese domain-containing protein</fullName>
    </recommendedName>
</protein>
<dbReference type="PANTHER" id="PTHR10953">
    <property type="entry name" value="UBIQUITIN-ACTIVATING ENZYME E1"/>
    <property type="match status" value="1"/>
</dbReference>
<dbReference type="InterPro" id="IPR000594">
    <property type="entry name" value="ThiF_NAD_FAD-bd"/>
</dbReference>
<dbReference type="GO" id="GO:0004792">
    <property type="term" value="F:thiosulfate-cyanide sulfurtransferase activity"/>
    <property type="evidence" value="ECO:0007669"/>
    <property type="project" value="TreeGrafter"/>
</dbReference>
<sequence length="472" mass="50209">MSKKRPRGGASCDALAAQLRQLNGATQCDDSAHSTASAGWCGVGLTAEEVARFSRPCLVKSFGPTRQLRLCRSKALVVGVGGLGSPAATYLTTSGVGVLGLCDFDTVDASNLHRQPLYKREDVGQPKVACAVKRLSELVDASALRVHKSEGCDSLETVPGTFSIRTHESGLTRDNARDVVRDYDVVLDCTDNPRTRYLLNDACVLEGKPLVYGASVGMEGQLTVYHHNGGPCLRCIFPEPLDADACDVCSDTGVLGFVPGLIGVMQAQEAIKVLTNFGTTLSGRMLHYDAEDARQFVAKLRGRRPGCASCGDSPTDPSSLDEPTAGKASAVTASCKSAVPSTPADHRWSASRLSTALRHDSRERVVLVDVRTPNQHAMCALPESISIPYETCLADSDALKVASRSLAEAAANAATEASDHGRTLHVVCYCRRGNDSQLAVAALRPILGAHVVDLEGGLNAWRRDVDNTFPLY</sequence>
<feature type="region of interest" description="Disordered" evidence="4">
    <location>
        <begin position="305"/>
        <end position="326"/>
    </location>
</feature>
<evidence type="ECO:0000313" key="7">
    <source>
        <dbReference type="Proteomes" id="UP000660262"/>
    </source>
</evidence>
<organism evidence="6 7">
    <name type="scientific">Pycnococcus provasolii</name>
    <dbReference type="NCBI Taxonomy" id="41880"/>
    <lineage>
        <taxon>Eukaryota</taxon>
        <taxon>Viridiplantae</taxon>
        <taxon>Chlorophyta</taxon>
        <taxon>Pseudoscourfieldiophyceae</taxon>
        <taxon>Pseudoscourfieldiales</taxon>
        <taxon>Pycnococcaceae</taxon>
        <taxon>Pycnococcus</taxon>
    </lineage>
</organism>
<keyword evidence="7" id="KW-1185">Reference proteome</keyword>
<dbReference type="InterPro" id="IPR036873">
    <property type="entry name" value="Rhodanese-like_dom_sf"/>
</dbReference>
<dbReference type="InterPro" id="IPR001763">
    <property type="entry name" value="Rhodanese-like_dom"/>
</dbReference>
<dbReference type="GO" id="GO:0016779">
    <property type="term" value="F:nucleotidyltransferase activity"/>
    <property type="evidence" value="ECO:0007669"/>
    <property type="project" value="TreeGrafter"/>
</dbReference>
<keyword evidence="3" id="KW-0067">ATP-binding</keyword>
<dbReference type="EMBL" id="BNJQ01000008">
    <property type="protein sequence ID" value="GHP04675.1"/>
    <property type="molecule type" value="Genomic_DNA"/>
</dbReference>
<proteinExistence type="predicted"/>
<name>A0A830HCD3_9CHLO</name>
<dbReference type="PROSITE" id="PS50206">
    <property type="entry name" value="RHODANESE_3"/>
    <property type="match status" value="1"/>
</dbReference>
<evidence type="ECO:0000259" key="5">
    <source>
        <dbReference type="PROSITE" id="PS50206"/>
    </source>
</evidence>
<evidence type="ECO:0000256" key="2">
    <source>
        <dbReference type="ARBA" id="ARBA00022741"/>
    </source>
</evidence>
<dbReference type="AlphaFoldDB" id="A0A830HCD3"/>
<evidence type="ECO:0000256" key="1">
    <source>
        <dbReference type="ARBA" id="ARBA00022679"/>
    </source>
</evidence>
<feature type="domain" description="Rhodanese" evidence="5">
    <location>
        <begin position="361"/>
        <end position="470"/>
    </location>
</feature>
<dbReference type="Pfam" id="PF00899">
    <property type="entry name" value="ThiF"/>
    <property type="match status" value="1"/>
</dbReference>
<evidence type="ECO:0000256" key="4">
    <source>
        <dbReference type="SAM" id="MobiDB-lite"/>
    </source>
</evidence>
<evidence type="ECO:0000256" key="3">
    <source>
        <dbReference type="ARBA" id="ARBA00022840"/>
    </source>
</evidence>
<dbReference type="GO" id="GO:0005524">
    <property type="term" value="F:ATP binding"/>
    <property type="evidence" value="ECO:0007669"/>
    <property type="project" value="UniProtKB-KW"/>
</dbReference>
<evidence type="ECO:0000313" key="6">
    <source>
        <dbReference type="EMBL" id="GHP04675.1"/>
    </source>
</evidence>
<gene>
    <name evidence="6" type="ORF">PPROV_000342800</name>
</gene>
<dbReference type="InterPro" id="IPR035985">
    <property type="entry name" value="Ubiquitin-activating_enz"/>
</dbReference>
<dbReference type="PANTHER" id="PTHR10953:SF102">
    <property type="entry name" value="ADENYLYLTRANSFERASE AND SULFURTRANSFERASE MOCS3"/>
    <property type="match status" value="1"/>
</dbReference>
<dbReference type="SMART" id="SM00450">
    <property type="entry name" value="RHOD"/>
    <property type="match status" value="1"/>
</dbReference>
<accession>A0A830HCD3</accession>
<keyword evidence="2" id="KW-0547">Nucleotide-binding</keyword>
<comment type="caution">
    <text evidence="6">The sequence shown here is derived from an EMBL/GenBank/DDBJ whole genome shotgun (WGS) entry which is preliminary data.</text>
</comment>
<dbReference type="GO" id="GO:0042292">
    <property type="term" value="F:URM1 activating enzyme activity"/>
    <property type="evidence" value="ECO:0007669"/>
    <property type="project" value="TreeGrafter"/>
</dbReference>